<evidence type="ECO:0000313" key="3">
    <source>
        <dbReference type="Proteomes" id="UP000314294"/>
    </source>
</evidence>
<comment type="caution">
    <text evidence="2">The sequence shown here is derived from an EMBL/GenBank/DDBJ whole genome shotgun (WGS) entry which is preliminary data.</text>
</comment>
<evidence type="ECO:0000256" key="1">
    <source>
        <dbReference type="SAM" id="MobiDB-lite"/>
    </source>
</evidence>
<dbReference type="Proteomes" id="UP000314294">
    <property type="component" value="Unassembled WGS sequence"/>
</dbReference>
<reference evidence="2 3" key="1">
    <citation type="submission" date="2019-03" db="EMBL/GenBank/DDBJ databases">
        <title>First draft genome of Liparis tanakae, snailfish: a comprehensive survey of snailfish specific genes.</title>
        <authorList>
            <person name="Kim W."/>
            <person name="Song I."/>
            <person name="Jeong J.-H."/>
            <person name="Kim D."/>
            <person name="Kim S."/>
            <person name="Ryu S."/>
            <person name="Song J.Y."/>
            <person name="Lee S.K."/>
        </authorList>
    </citation>
    <scope>NUCLEOTIDE SEQUENCE [LARGE SCALE GENOMIC DNA]</scope>
    <source>
        <tissue evidence="2">Muscle</tissue>
    </source>
</reference>
<dbReference type="SUPFAM" id="SSF101447">
    <property type="entry name" value="Formin homology 2 domain (FH2 domain)"/>
    <property type="match status" value="1"/>
</dbReference>
<feature type="region of interest" description="Disordered" evidence="1">
    <location>
        <begin position="1"/>
        <end position="47"/>
    </location>
</feature>
<accession>A0A4Z2FHM9</accession>
<evidence type="ECO:0000313" key="2">
    <source>
        <dbReference type="EMBL" id="TNN40726.1"/>
    </source>
</evidence>
<dbReference type="AlphaFoldDB" id="A0A4Z2FHM9"/>
<keyword evidence="3" id="KW-1185">Reference proteome</keyword>
<feature type="compositionally biased region" description="Pro residues" evidence="1">
    <location>
        <begin position="12"/>
        <end position="25"/>
    </location>
</feature>
<feature type="compositionally biased region" description="Low complexity" evidence="1">
    <location>
        <begin position="38"/>
        <end position="47"/>
    </location>
</feature>
<gene>
    <name evidence="2" type="ORF">EYF80_049116</name>
</gene>
<sequence length="211" mass="23325">MSFCTSEVFESLPPPPAPPPPPPPTAEAAHTFGHGHSPSRSTPSSCSESLASLAGEKRYCTNEWSESHRQTAAVDASARGCRAPSWGSWGQERECSWYQDIRPWRLDTRSFLPGRQQKSDVVLSRTKYSASPASLRLVLLRSSLHSLCDSPRYTLLTSYFFLDSRRLCARSESVSRGRPLQRLSPPFSRSLAWSASKGTSNSARLCAIFDS</sequence>
<dbReference type="EMBL" id="SRLO01001165">
    <property type="protein sequence ID" value="TNN40726.1"/>
    <property type="molecule type" value="Genomic_DNA"/>
</dbReference>
<name>A0A4Z2FHM9_9TELE</name>
<proteinExistence type="predicted"/>
<organism evidence="2 3">
    <name type="scientific">Liparis tanakae</name>
    <name type="common">Tanaka's snailfish</name>
    <dbReference type="NCBI Taxonomy" id="230148"/>
    <lineage>
        <taxon>Eukaryota</taxon>
        <taxon>Metazoa</taxon>
        <taxon>Chordata</taxon>
        <taxon>Craniata</taxon>
        <taxon>Vertebrata</taxon>
        <taxon>Euteleostomi</taxon>
        <taxon>Actinopterygii</taxon>
        <taxon>Neopterygii</taxon>
        <taxon>Teleostei</taxon>
        <taxon>Neoteleostei</taxon>
        <taxon>Acanthomorphata</taxon>
        <taxon>Eupercaria</taxon>
        <taxon>Perciformes</taxon>
        <taxon>Cottioidei</taxon>
        <taxon>Cottales</taxon>
        <taxon>Liparidae</taxon>
        <taxon>Liparis</taxon>
    </lineage>
</organism>
<protein>
    <submittedName>
        <fullName evidence="2">Uncharacterized protein</fullName>
    </submittedName>
</protein>